<reference evidence="2" key="1">
    <citation type="submission" date="2016-10" db="EMBL/GenBank/DDBJ databases">
        <title>The High Quality Genome of Vibrio alginolyticus K01M1.</title>
        <authorList>
            <person name="Wendling C."/>
            <person name="Chibani C.M."/>
            <person name="Hertel R."/>
            <person name="Sproer C."/>
            <person name="Bunk B."/>
            <person name="Overmann J."/>
            <person name="Roth O."/>
            <person name="Liesegang H."/>
        </authorList>
    </citation>
    <scope>NUCLEOTIDE SEQUENCE</scope>
    <source>
        <strain evidence="2">K05K4</strain>
    </source>
</reference>
<sequence>MSDFFIKIIGSQESGKRTEKENGGGKYALIFKPCWELFPKFTQDEVETVINPKKEIDIYLSDNIHYPVSYTYFNEKERRKARGLLPELRQNGKPKTYKNERRLTRSVSIENYLKLKEGDLLILLKISTKAFLARSIQKEHIDEIVANRLNEQCQKNGAIKQGDTKLEMLNTVVPDMLSLRSCIRMKVILDSQGGSGEKLRYKKLIDSLKKENKGKENRIVHPPLSCDPAKEIADELRTQEQFSLFIRKMYDNKCVVRGSSIIDGVATGLEAAHIMPYSCRGPFSPSNGILLSADLHCCFDKGYFTISESNRIHVSNRIPKNSYLWKYKDKEILLKWGMKEWKPYTKYIKYHRENIFDRFPV</sequence>
<proteinExistence type="predicted"/>
<accession>A0A1W6TU39</accession>
<dbReference type="Pfam" id="PF13391">
    <property type="entry name" value="HNH_2"/>
    <property type="match status" value="1"/>
</dbReference>
<feature type="domain" description="HNH nuclease" evidence="1">
    <location>
        <begin position="254"/>
        <end position="306"/>
    </location>
</feature>
<dbReference type="EMBL" id="CP017902">
    <property type="protein sequence ID" value="ARP19328.1"/>
    <property type="molecule type" value="Genomic_DNA"/>
</dbReference>
<dbReference type="REBASE" id="201030">
    <property type="entry name" value="ValK06K5ORF25000P"/>
</dbReference>
<name>A0A1W6TU39_VIBAL</name>
<dbReference type="InterPro" id="IPR003615">
    <property type="entry name" value="HNH_nuc"/>
</dbReference>
<protein>
    <recommendedName>
        <fullName evidence="1">HNH nuclease domain-containing protein</fullName>
    </recommendedName>
</protein>
<evidence type="ECO:0000313" key="2">
    <source>
        <dbReference type="EMBL" id="ARP19328.1"/>
    </source>
</evidence>
<dbReference type="AlphaFoldDB" id="A0A1W6TU39"/>
<evidence type="ECO:0000259" key="1">
    <source>
        <dbReference type="Pfam" id="PF13391"/>
    </source>
</evidence>
<organism evidence="2">
    <name type="scientific">Vibrio alginolyticus</name>
    <dbReference type="NCBI Taxonomy" id="663"/>
    <lineage>
        <taxon>Bacteria</taxon>
        <taxon>Pseudomonadati</taxon>
        <taxon>Pseudomonadota</taxon>
        <taxon>Gammaproteobacteria</taxon>
        <taxon>Vibrionales</taxon>
        <taxon>Vibrionaceae</taxon>
        <taxon>Vibrio</taxon>
    </lineage>
</organism>
<gene>
    <name evidence="2" type="ORF">K05K4_25060</name>
</gene>
<dbReference type="RefSeq" id="WP_054728388.1">
    <property type="nucleotide sequence ID" value="NZ_CP017889.1"/>
</dbReference>